<accession>A0A9P7SUP6</accession>
<evidence type="ECO:0000313" key="1">
    <source>
        <dbReference type="EMBL" id="KAG5989533.1"/>
    </source>
</evidence>
<name>A0A9P7SUP6_9HYPO</name>
<dbReference type="AlphaFoldDB" id="A0A9P7SUP6"/>
<proteinExistence type="predicted"/>
<sequence length="59" mass="6763">MTTNTPEQQYDSVPIFSLFSTISKLYMLKNRFMRAPAELQWDLTNQPCSRRPAHGSVAS</sequence>
<comment type="caution">
    <text evidence="1">The sequence shown here is derived from an EMBL/GenBank/DDBJ whole genome shotgun (WGS) entry which is preliminary data.</text>
</comment>
<dbReference type="EMBL" id="SRPW01002914">
    <property type="protein sequence ID" value="KAG5989533.1"/>
    <property type="molecule type" value="Genomic_DNA"/>
</dbReference>
<protein>
    <submittedName>
        <fullName evidence="1">Uncharacterized protein</fullName>
    </submittedName>
</protein>
<evidence type="ECO:0000313" key="2">
    <source>
        <dbReference type="Proteomes" id="UP000748025"/>
    </source>
</evidence>
<reference evidence="1" key="1">
    <citation type="journal article" date="2020" name="bioRxiv">
        <title>Whole genome comparisons of ergot fungi reveals the divergence and evolution of species within the genus Claviceps are the result of varying mechanisms driving genome evolution and host range expansion.</title>
        <authorList>
            <person name="Wyka S.A."/>
            <person name="Mondo S.J."/>
            <person name="Liu M."/>
            <person name="Dettman J."/>
            <person name="Nalam V."/>
            <person name="Broders K.D."/>
        </authorList>
    </citation>
    <scope>NUCLEOTIDE SEQUENCE</scope>
    <source>
        <strain evidence="1">CCC 602</strain>
    </source>
</reference>
<dbReference type="Proteomes" id="UP000748025">
    <property type="component" value="Unassembled WGS sequence"/>
</dbReference>
<gene>
    <name evidence="1" type="ORF">E4U43_004481</name>
</gene>
<organism evidence="1 2">
    <name type="scientific">Claviceps pusilla</name>
    <dbReference type="NCBI Taxonomy" id="123648"/>
    <lineage>
        <taxon>Eukaryota</taxon>
        <taxon>Fungi</taxon>
        <taxon>Dikarya</taxon>
        <taxon>Ascomycota</taxon>
        <taxon>Pezizomycotina</taxon>
        <taxon>Sordariomycetes</taxon>
        <taxon>Hypocreomycetidae</taxon>
        <taxon>Hypocreales</taxon>
        <taxon>Clavicipitaceae</taxon>
        <taxon>Claviceps</taxon>
    </lineage>
</organism>
<keyword evidence="2" id="KW-1185">Reference proteome</keyword>